<dbReference type="PANTHER" id="PTHR42794">
    <property type="entry name" value="HEMIN IMPORT ATP-BINDING PROTEIN HMUV"/>
    <property type="match status" value="1"/>
</dbReference>
<dbReference type="GO" id="GO:0016887">
    <property type="term" value="F:ATP hydrolysis activity"/>
    <property type="evidence" value="ECO:0007669"/>
    <property type="project" value="InterPro"/>
</dbReference>
<keyword evidence="4" id="KW-1278">Translocase</keyword>
<dbReference type="SUPFAM" id="SSF52540">
    <property type="entry name" value="P-loop containing nucleoside triphosphate hydrolases"/>
    <property type="match status" value="1"/>
</dbReference>
<evidence type="ECO:0000313" key="7">
    <source>
        <dbReference type="Proteomes" id="UP000502179"/>
    </source>
</evidence>
<evidence type="ECO:0000256" key="1">
    <source>
        <dbReference type="ARBA" id="ARBA00022448"/>
    </source>
</evidence>
<dbReference type="PANTHER" id="PTHR42794:SF1">
    <property type="entry name" value="HEMIN IMPORT ATP-BINDING PROTEIN HMUV"/>
    <property type="match status" value="1"/>
</dbReference>
<proteinExistence type="predicted"/>
<dbReference type="EMBL" id="CP048877">
    <property type="protein sequence ID" value="QIJ71141.1"/>
    <property type="molecule type" value="Genomic_DNA"/>
</dbReference>
<dbReference type="PROSITE" id="PS00211">
    <property type="entry name" value="ABC_TRANSPORTER_1"/>
    <property type="match status" value="1"/>
</dbReference>
<dbReference type="AlphaFoldDB" id="A0A6G7PUE3"/>
<comment type="function">
    <text evidence="5">Part of the ABC transporter complex HmuTUV involved in hemin import. Responsible for energy coupling to the transport system.</text>
</comment>
<gene>
    <name evidence="6" type="ORF">G4V39_02115</name>
</gene>
<accession>A0A6G7PUE3</accession>
<organism evidence="6 7">
    <name type="scientific">Thermosulfuriphilus ammonigenes</name>
    <dbReference type="NCBI Taxonomy" id="1936021"/>
    <lineage>
        <taxon>Bacteria</taxon>
        <taxon>Pseudomonadati</taxon>
        <taxon>Thermodesulfobacteriota</taxon>
        <taxon>Thermodesulfobacteria</taxon>
        <taxon>Thermodesulfobacteriales</taxon>
        <taxon>Thermodesulfobacteriaceae</taxon>
        <taxon>Thermosulfuriphilus</taxon>
    </lineage>
</organism>
<dbReference type="Pfam" id="PF00005">
    <property type="entry name" value="ABC_tran"/>
    <property type="match status" value="1"/>
</dbReference>
<dbReference type="Proteomes" id="UP000502179">
    <property type="component" value="Chromosome"/>
</dbReference>
<dbReference type="FunFam" id="3.40.50.300:FF:000134">
    <property type="entry name" value="Iron-enterobactin ABC transporter ATP-binding protein"/>
    <property type="match status" value="1"/>
</dbReference>
<dbReference type="SMART" id="SM00382">
    <property type="entry name" value="AAA"/>
    <property type="match status" value="1"/>
</dbReference>
<keyword evidence="7" id="KW-1185">Reference proteome</keyword>
<keyword evidence="1" id="KW-0813">Transport</keyword>
<dbReference type="InterPro" id="IPR003593">
    <property type="entry name" value="AAA+_ATPase"/>
</dbReference>
<protein>
    <submittedName>
        <fullName evidence="6">ABC transporter ATP-binding protein</fullName>
    </submittedName>
</protein>
<dbReference type="KEGG" id="tav:G4V39_02115"/>
<reference evidence="6 7" key="1">
    <citation type="submission" date="2020-02" db="EMBL/GenBank/DDBJ databases">
        <title>Genome analysis of Thermosulfuriphilus ammonigenes ST65T, an anaerobic thermophilic chemolithoautotrophic bacterium isolated from a deep-sea hydrothermal vent.</title>
        <authorList>
            <person name="Slobodkina G."/>
            <person name="Allioux M."/>
            <person name="Merkel A."/>
            <person name="Alain K."/>
            <person name="Jebbar M."/>
            <person name="Slobodkin A."/>
        </authorList>
    </citation>
    <scope>NUCLEOTIDE SEQUENCE [LARGE SCALE GENOMIC DNA]</scope>
    <source>
        <strain evidence="6 7">ST65</strain>
    </source>
</reference>
<keyword evidence="2" id="KW-0547">Nucleotide-binding</keyword>
<name>A0A6G7PUE3_9BACT</name>
<dbReference type="RefSeq" id="WP_166031363.1">
    <property type="nucleotide sequence ID" value="NZ_CP048877.1"/>
</dbReference>
<dbReference type="CDD" id="cd03214">
    <property type="entry name" value="ABC_Iron-Siderophores_B12_Hemin"/>
    <property type="match status" value="1"/>
</dbReference>
<evidence type="ECO:0000256" key="4">
    <source>
        <dbReference type="ARBA" id="ARBA00022967"/>
    </source>
</evidence>
<dbReference type="InterPro" id="IPR003439">
    <property type="entry name" value="ABC_transporter-like_ATP-bd"/>
</dbReference>
<sequence>MKARLEFEDVNLGYRKKCILRGISFSIYPGQWVSLVGANGAGKTTLLMAAAGLLEPQSGRIRLKGTDIKNYSPRQRARHLALVRQALEALYPFSCQEIVLFGRYPHGRSERDGDIVRKAMATTDVLHLASQPITAVSGGERQRVFLARALAQEAEIILLDEPAAHLDPAQAQGLFRHLKRLTEEGRSVLCALHDLNAVATFSSRVILLGEGRIIAQGPPLKTLTPENLRRVFGVEFTLYPLPDEGRALIVPR</sequence>
<dbReference type="InterPro" id="IPR027417">
    <property type="entry name" value="P-loop_NTPase"/>
</dbReference>
<dbReference type="Gene3D" id="3.40.50.300">
    <property type="entry name" value="P-loop containing nucleotide triphosphate hydrolases"/>
    <property type="match status" value="1"/>
</dbReference>
<dbReference type="InterPro" id="IPR017871">
    <property type="entry name" value="ABC_transporter-like_CS"/>
</dbReference>
<dbReference type="GO" id="GO:0005524">
    <property type="term" value="F:ATP binding"/>
    <property type="evidence" value="ECO:0007669"/>
    <property type="project" value="UniProtKB-KW"/>
</dbReference>
<evidence type="ECO:0000256" key="5">
    <source>
        <dbReference type="ARBA" id="ARBA00037066"/>
    </source>
</evidence>
<evidence type="ECO:0000313" key="6">
    <source>
        <dbReference type="EMBL" id="QIJ71141.1"/>
    </source>
</evidence>
<evidence type="ECO:0000256" key="2">
    <source>
        <dbReference type="ARBA" id="ARBA00022741"/>
    </source>
</evidence>
<dbReference type="PROSITE" id="PS50893">
    <property type="entry name" value="ABC_TRANSPORTER_2"/>
    <property type="match status" value="1"/>
</dbReference>
<evidence type="ECO:0000256" key="3">
    <source>
        <dbReference type="ARBA" id="ARBA00022840"/>
    </source>
</evidence>
<keyword evidence="3 6" id="KW-0067">ATP-binding</keyword>